<gene>
    <name evidence="1" type="ORF">SAMN04488054_1602</name>
</gene>
<evidence type="ECO:0000313" key="2">
    <source>
        <dbReference type="Proteomes" id="UP000199668"/>
    </source>
</evidence>
<evidence type="ECO:0000313" key="1">
    <source>
        <dbReference type="EMBL" id="SFM46756.1"/>
    </source>
</evidence>
<protein>
    <submittedName>
        <fullName evidence="1">Uncharacterized protein</fullName>
    </submittedName>
</protein>
<organism evidence="1 2">
    <name type="scientific">Salibacterium qingdaonense</name>
    <dbReference type="NCBI Taxonomy" id="266892"/>
    <lineage>
        <taxon>Bacteria</taxon>
        <taxon>Bacillati</taxon>
        <taxon>Bacillota</taxon>
        <taxon>Bacilli</taxon>
        <taxon>Bacillales</taxon>
        <taxon>Bacillaceae</taxon>
    </lineage>
</organism>
<dbReference type="AlphaFoldDB" id="A0A1I4R453"/>
<dbReference type="EMBL" id="FOTY01000060">
    <property type="protein sequence ID" value="SFM46756.1"/>
    <property type="molecule type" value="Genomic_DNA"/>
</dbReference>
<dbReference type="RefSeq" id="WP_090929132.1">
    <property type="nucleotide sequence ID" value="NZ_FOTY01000060.1"/>
</dbReference>
<name>A0A1I4R453_9BACI</name>
<proteinExistence type="predicted"/>
<dbReference type="OrthoDB" id="2931934at2"/>
<reference evidence="1 2" key="1">
    <citation type="submission" date="2016-10" db="EMBL/GenBank/DDBJ databases">
        <authorList>
            <person name="de Groot N.N."/>
        </authorList>
    </citation>
    <scope>NUCLEOTIDE SEQUENCE [LARGE SCALE GENOMIC DNA]</scope>
    <source>
        <strain evidence="1 2">CGMCC 1.6134</strain>
    </source>
</reference>
<keyword evidence="2" id="KW-1185">Reference proteome</keyword>
<accession>A0A1I4R453</accession>
<dbReference type="Proteomes" id="UP000199668">
    <property type="component" value="Unassembled WGS sequence"/>
</dbReference>
<sequence length="81" mass="9473">MDQPHKMSRGDAPMTDKYQDQSMEYYDGNTKIKIVDPGPVPPEKVERILEQFHGVGWSIWKDLSIEEQKAINAEYDKKRAY</sequence>